<name>A0A8S5V9B6_9CAUD</name>
<proteinExistence type="predicted"/>
<protein>
    <submittedName>
        <fullName evidence="1">Uncharacterized protein</fullName>
    </submittedName>
</protein>
<evidence type="ECO:0000313" key="1">
    <source>
        <dbReference type="EMBL" id="DAG03345.1"/>
    </source>
</evidence>
<organism evidence="1">
    <name type="scientific">Siphoviridae sp. ct6rT12</name>
    <dbReference type="NCBI Taxonomy" id="2825346"/>
    <lineage>
        <taxon>Viruses</taxon>
        <taxon>Duplodnaviria</taxon>
        <taxon>Heunggongvirae</taxon>
        <taxon>Uroviricota</taxon>
        <taxon>Caudoviricetes</taxon>
    </lineage>
</organism>
<accession>A0A8S5V9B6</accession>
<sequence length="133" mass="16208">MIKQLNQNEIDEIRRKIDSFKIDDYYKYYFDDSEDNNPDKAFLIDDKYYIDFTIYDDICFMGVIDINKEIKTASNSVYELLKLFDEQLKYYQKIAQWCYKANKIAYRFHKFLKKRYSYISTEDNEKSVIGVIL</sequence>
<reference evidence="1" key="1">
    <citation type="journal article" date="2021" name="Proc. Natl. Acad. Sci. U.S.A.">
        <title>A Catalog of Tens of Thousands of Viruses from Human Metagenomes Reveals Hidden Associations with Chronic Diseases.</title>
        <authorList>
            <person name="Tisza M.J."/>
            <person name="Buck C.B."/>
        </authorList>
    </citation>
    <scope>NUCLEOTIDE SEQUENCE</scope>
    <source>
        <strain evidence="1">Ct6rT12</strain>
    </source>
</reference>
<dbReference type="EMBL" id="BK016227">
    <property type="protein sequence ID" value="DAG03345.1"/>
    <property type="molecule type" value="Genomic_DNA"/>
</dbReference>